<organism evidence="6 7">
    <name type="scientific">Halorhabdus tiamatea SARL4B</name>
    <dbReference type="NCBI Taxonomy" id="1033806"/>
    <lineage>
        <taxon>Archaea</taxon>
        <taxon>Methanobacteriati</taxon>
        <taxon>Methanobacteriota</taxon>
        <taxon>Stenosarchaea group</taxon>
        <taxon>Halobacteria</taxon>
        <taxon>Halobacteriales</taxon>
        <taxon>Haloarculaceae</taxon>
        <taxon>Halorhabdus</taxon>
    </lineage>
</organism>
<dbReference type="GO" id="GO:0005886">
    <property type="term" value="C:plasma membrane"/>
    <property type="evidence" value="ECO:0007669"/>
    <property type="project" value="UniProtKB-SubCell"/>
</dbReference>
<dbReference type="eggNOG" id="arCOG10293">
    <property type="taxonomic scope" value="Archaea"/>
</dbReference>
<evidence type="ECO:0000313" key="6">
    <source>
        <dbReference type="EMBL" id="ERJ06895.1"/>
    </source>
</evidence>
<dbReference type="NCBIfam" id="TIGR04126">
    <property type="entry name" value="PGF_CTERM"/>
    <property type="match status" value="1"/>
</dbReference>
<dbReference type="STRING" id="1033806.HTIA_0251"/>
<evidence type="ECO:0000313" key="8">
    <source>
        <dbReference type="Proteomes" id="UP000015381"/>
    </source>
</evidence>
<reference evidence="6 7" key="1">
    <citation type="journal article" date="2011" name="J. Bacteriol.">
        <title>Genome sequence of Halorhabdus tiamatea, the first archaeon isolated from a deep-sea anoxic brine lake.</title>
        <authorList>
            <person name="Antunes A."/>
            <person name="Alam I."/>
            <person name="Bajic V.B."/>
            <person name="Stingl U."/>
        </authorList>
    </citation>
    <scope>NUCLEOTIDE SEQUENCE [LARGE SCALE GENOMIC DNA]</scope>
    <source>
        <strain evidence="6 7">SARL4B</strain>
    </source>
</reference>
<dbReference type="EMBL" id="AFNT02000008">
    <property type="protein sequence ID" value="ERJ06895.1"/>
    <property type="molecule type" value="Genomic_DNA"/>
</dbReference>
<evidence type="ECO:0000313" key="5">
    <source>
        <dbReference type="EMBL" id="CCQ32401.1"/>
    </source>
</evidence>
<dbReference type="Pfam" id="PF18204">
    <property type="entry name" value="PGF-CTERM"/>
    <property type="match status" value="1"/>
</dbReference>
<dbReference type="HOGENOM" id="CLU_027254_0_0_2"/>
<feature type="compositionally biased region" description="Acidic residues" evidence="2">
    <location>
        <begin position="622"/>
        <end position="675"/>
    </location>
</feature>
<accession>F7PHQ1</accession>
<dbReference type="Proteomes" id="UP000015381">
    <property type="component" value="Chromosome I"/>
</dbReference>
<sequence>MSKRTFAVLIVVATCVLAGTAVVAADNGPDVPTTNNTSTADEAYLSDDGSVVMVSHGDTSADGVGELGMNVTEGLVFGSYQQPVETNVTGAFSMAANQSGINASGSLAMPRPEALESLDLTVDSETTAENSRSDLDLDATVALPEDASQVTMMFDEFTTTGSVTTTASTLETQGSAEWSARPGLDSQEYAFDLRATDEGHVLEARQSYNVSSFAAEQWNTREKATQTLSGQFTMIATMLDGSSNFTMDSYAFESTDDGGHLEVEYTVELRGVHEFLRQGLVESLSQSTATLPTDGDTTENLDVSLDNVSIEHVSVALDVDQGSAEEMGSGTASWNVSVSGYDQLMSAYMAALESSDETGMIANQSEQLESQFAAMRAADYAQTATWDIDVAMADGSVQASVSMEQRTDNWATYVEERDARDLPAIGTQRLAFDAATEGDQLVMNGSTLVQQDETFDQTLESLERSFEQSSSMTTTPTETNPFSRLRAAEFLGSRLDASVNETTVTVDGHAEFGNLSAITEMVETETDVGSIDGMYVDASGETPTTYLRMEDMVESDDPDAATLREHEMITEDTVIYPPGEWDEQSQTVTVEESAVETNMMVPQANDDAQQMGDDAETTTSSADDDTETTTDDESDETTTDNEGVDETTTDSGSDDAETTTDDESDETGESPDESAETTTASGPGFGALLSMVALLAVALIGARRR</sequence>
<dbReference type="GO" id="GO:0030115">
    <property type="term" value="C:S-layer"/>
    <property type="evidence" value="ECO:0007669"/>
    <property type="project" value="UniProtKB-SubCell"/>
</dbReference>
<dbReference type="KEGG" id="hti:HTIA_0251"/>
<feature type="region of interest" description="Disordered" evidence="2">
    <location>
        <begin position="607"/>
        <end position="684"/>
    </location>
</feature>
<gene>
    <name evidence="6" type="ORF">HLRTI_000968</name>
    <name evidence="5" type="ORF">HTIA_0251</name>
</gene>
<dbReference type="RefSeq" id="WP_008524990.1">
    <property type="nucleotide sequence ID" value="NC_021921.1"/>
</dbReference>
<reference evidence="5 8" key="3">
    <citation type="journal article" date="2014" name="Environ. Microbiol.">
        <title>Halorhabdus tiamatea: proteogenomics and glycosidase activity measurements identify the first cultivated euryarchaeon from a deep-sea anoxic brine lake as potential polysaccharide degrader.</title>
        <authorList>
            <person name="Werner J."/>
            <person name="Ferrer M."/>
            <person name="Michel G."/>
            <person name="Mann A.J."/>
            <person name="Huang S."/>
            <person name="Juarez S."/>
            <person name="Ciordia S."/>
            <person name="Albar J.P."/>
            <person name="Alcaide M."/>
            <person name="La Cono V."/>
            <person name="Yakimov M.M."/>
            <person name="Antunes A."/>
            <person name="Taborda M."/>
            <person name="Da Costa M.S."/>
            <person name="Amann R.I."/>
            <person name="Gloeckner F.O."/>
            <person name="Golyshina O.V."/>
            <person name="Golyshin P.N."/>
            <person name="Teeling H."/>
        </authorList>
    </citation>
    <scope>NUCLEOTIDE SEQUENCE [LARGE SCALE GENOMIC DNA]</scope>
    <source>
        <strain evidence="8">SARL4B</strain>
        <strain evidence="5">Type strain: SARL4B</strain>
    </source>
</reference>
<dbReference type="AlphaFoldDB" id="F7PHQ1"/>
<evidence type="ECO:0000256" key="3">
    <source>
        <dbReference type="SAM" id="Phobius"/>
    </source>
</evidence>
<keyword evidence="1" id="KW-0732">Signal</keyword>
<proteinExistence type="predicted"/>
<protein>
    <recommendedName>
        <fullName evidence="4">PGF-CTERM archaeal protein-sorting signal domain-containing protein</fullName>
    </recommendedName>
</protein>
<dbReference type="InterPro" id="IPR026371">
    <property type="entry name" value="PGF_CTERM"/>
</dbReference>
<keyword evidence="3" id="KW-0472">Membrane</keyword>
<evidence type="ECO:0000256" key="2">
    <source>
        <dbReference type="SAM" id="MobiDB-lite"/>
    </source>
</evidence>
<keyword evidence="8" id="KW-1185">Reference proteome</keyword>
<keyword evidence="3" id="KW-1133">Transmembrane helix</keyword>
<evidence type="ECO:0000259" key="4">
    <source>
        <dbReference type="Pfam" id="PF18204"/>
    </source>
</evidence>
<keyword evidence="3" id="KW-0812">Transmembrane</keyword>
<dbReference type="OrthoDB" id="169813at2157"/>
<evidence type="ECO:0000313" key="7">
    <source>
        <dbReference type="Proteomes" id="UP000003861"/>
    </source>
</evidence>
<feature type="domain" description="PGF-CTERM archaeal protein-sorting signal" evidence="4">
    <location>
        <begin position="683"/>
        <end position="704"/>
    </location>
</feature>
<dbReference type="EMBL" id="HF571520">
    <property type="protein sequence ID" value="CCQ32401.1"/>
    <property type="molecule type" value="Genomic_DNA"/>
</dbReference>
<name>F7PHQ1_9EURY</name>
<dbReference type="GeneID" id="23798404"/>
<dbReference type="Proteomes" id="UP000003861">
    <property type="component" value="Unassembled WGS sequence"/>
</dbReference>
<evidence type="ECO:0000256" key="1">
    <source>
        <dbReference type="ARBA" id="ARBA00022729"/>
    </source>
</evidence>
<reference evidence="6 7" key="2">
    <citation type="journal article" date="2013" name="PLoS ONE">
        <title>INDIGO - INtegrated Data Warehouse of MIcrobial GenOmes with Examples from the Red Sea Extremophiles.</title>
        <authorList>
            <person name="Alam I."/>
            <person name="Antunes A."/>
            <person name="Kamau A.A."/>
            <person name="Ba Alawi W."/>
            <person name="Kalkatawi M."/>
            <person name="Stingl U."/>
            <person name="Bajic V.B."/>
        </authorList>
    </citation>
    <scope>NUCLEOTIDE SEQUENCE [LARGE SCALE GENOMIC DNA]</scope>
    <source>
        <strain evidence="6 7">SARL4B</strain>
    </source>
</reference>
<feature type="transmembrane region" description="Helical" evidence="3">
    <location>
        <begin position="684"/>
        <end position="702"/>
    </location>
</feature>